<reference evidence="1 2" key="1">
    <citation type="submission" date="2024-09" db="EMBL/GenBank/DDBJ databases">
        <authorList>
            <person name="Lee S.D."/>
        </authorList>
    </citation>
    <scope>NUCLEOTIDE SEQUENCE [LARGE SCALE GENOMIC DNA]</scope>
    <source>
        <strain evidence="1 2">N1-3</strain>
    </source>
</reference>
<evidence type="ECO:0000313" key="1">
    <source>
        <dbReference type="EMBL" id="MFC1430091.1"/>
    </source>
</evidence>
<organism evidence="1 2">
    <name type="scientific">Streptacidiphilus alkalitolerans</name>
    <dbReference type="NCBI Taxonomy" id="3342712"/>
    <lineage>
        <taxon>Bacteria</taxon>
        <taxon>Bacillati</taxon>
        <taxon>Actinomycetota</taxon>
        <taxon>Actinomycetes</taxon>
        <taxon>Kitasatosporales</taxon>
        <taxon>Streptomycetaceae</taxon>
        <taxon>Streptacidiphilus</taxon>
    </lineage>
</organism>
<gene>
    <name evidence="1" type="ORF">ACEZDB_05390</name>
</gene>
<sequence length="92" mass="10600">MMGDSKVSIPLAEVIEAARDLNEYVVCFDRIFSRLATGDYSQEILADYLVDREVRQRIARLREQMFDALEASVGAEEAERIAEEAYFYEDPE</sequence>
<dbReference type="EMBL" id="JBHEZY010000002">
    <property type="protein sequence ID" value="MFC1430091.1"/>
    <property type="molecule type" value="Genomic_DNA"/>
</dbReference>
<proteinExistence type="predicted"/>
<comment type="caution">
    <text evidence="1">The sequence shown here is derived from an EMBL/GenBank/DDBJ whole genome shotgun (WGS) entry which is preliminary data.</text>
</comment>
<dbReference type="RefSeq" id="WP_380549285.1">
    <property type="nucleotide sequence ID" value="NZ_JBHEZY010000002.1"/>
</dbReference>
<dbReference type="Proteomes" id="UP001592530">
    <property type="component" value="Unassembled WGS sequence"/>
</dbReference>
<accession>A0ABV6WVW1</accession>
<protein>
    <submittedName>
        <fullName evidence="1">Uncharacterized protein</fullName>
    </submittedName>
</protein>
<name>A0ABV6WVW1_9ACTN</name>
<evidence type="ECO:0000313" key="2">
    <source>
        <dbReference type="Proteomes" id="UP001592530"/>
    </source>
</evidence>